<dbReference type="InterPro" id="IPR018117">
    <property type="entry name" value="C5_DNA_meth_AS"/>
</dbReference>
<dbReference type="EMBL" id="JANLFC010000075">
    <property type="protein sequence ID" value="MCR4450649.1"/>
    <property type="molecule type" value="Genomic_DNA"/>
</dbReference>
<protein>
    <recommendedName>
        <fullName evidence="1">DNA (cytosine-5-)-methyltransferase</fullName>
        <ecNumber evidence="1">2.1.1.37</ecNumber>
    </recommendedName>
</protein>
<sequence length="373" mass="41775">MKSVELFSGCGGLATGLHFAGFEPLAVVEKDKDAFKTIISNSIGQQCKIKYHGDISNFNYSDITDVIDLVSGGPPCQPFSLGGKHKAHEDSRDMFPEAARAIRELKPKAFIFENVKGLLRGSFASYFDYIIKKLTYPSIPRENFETWEDHALALHQFIERNPHSEEYIVKYKLLNAADYGVPQKRERVFIVGFRADLNISWDFPSKTHSKDALSINKCNGTYWQKHNIECDVKNPQFDISDFPIKPWITVRDAIGDLPKPYVTEDPSNAFSGHIFKDGARIYAGHTGSDIDEPSKTIKAGAHGVPGGENMIRYEDQSVRYFTVREAARIQTFPDDFIFHGAWGEAMRQIGNAVPVKLAEAIGTSVYSALKKAI</sequence>
<dbReference type="Proteomes" id="UP001204061">
    <property type="component" value="Unassembled WGS sequence"/>
</dbReference>
<dbReference type="PROSITE" id="PS00095">
    <property type="entry name" value="C5_MTASE_2"/>
    <property type="match status" value="1"/>
</dbReference>
<evidence type="ECO:0000256" key="4">
    <source>
        <dbReference type="ARBA" id="ARBA00022691"/>
    </source>
</evidence>
<dbReference type="InterPro" id="IPR050390">
    <property type="entry name" value="C5-Methyltransferase"/>
</dbReference>
<dbReference type="EC" id="2.1.1.37" evidence="1"/>
<comment type="caution">
    <text evidence="8">The sequence shown here is derived from an EMBL/GenBank/DDBJ whole genome shotgun (WGS) entry which is preliminary data.</text>
</comment>
<evidence type="ECO:0000256" key="3">
    <source>
        <dbReference type="ARBA" id="ARBA00022679"/>
    </source>
</evidence>
<organism evidence="8 9">
    <name type="scientific">Aeromonas veronii</name>
    <dbReference type="NCBI Taxonomy" id="654"/>
    <lineage>
        <taxon>Bacteria</taxon>
        <taxon>Pseudomonadati</taxon>
        <taxon>Pseudomonadota</taxon>
        <taxon>Gammaproteobacteria</taxon>
        <taxon>Aeromonadales</taxon>
        <taxon>Aeromonadaceae</taxon>
        <taxon>Aeromonas</taxon>
    </lineage>
</organism>
<dbReference type="PANTHER" id="PTHR10629">
    <property type="entry name" value="CYTOSINE-SPECIFIC METHYLTRANSFERASE"/>
    <property type="match status" value="1"/>
</dbReference>
<dbReference type="GO" id="GO:0009307">
    <property type="term" value="P:DNA restriction-modification system"/>
    <property type="evidence" value="ECO:0007669"/>
    <property type="project" value="UniProtKB-KW"/>
</dbReference>
<evidence type="ECO:0000256" key="2">
    <source>
        <dbReference type="ARBA" id="ARBA00022603"/>
    </source>
</evidence>
<dbReference type="RefSeq" id="WP_257725914.1">
    <property type="nucleotide sequence ID" value="NZ_JANLFC010000075.1"/>
</dbReference>
<dbReference type="SUPFAM" id="SSF53335">
    <property type="entry name" value="S-adenosyl-L-methionine-dependent methyltransferases"/>
    <property type="match status" value="1"/>
</dbReference>
<keyword evidence="5" id="KW-0680">Restriction system</keyword>
<comment type="similarity">
    <text evidence="7">Belongs to the class I-like SAM-binding methyltransferase superfamily. C5-methyltransferase family.</text>
</comment>
<evidence type="ECO:0000256" key="5">
    <source>
        <dbReference type="ARBA" id="ARBA00022747"/>
    </source>
</evidence>
<dbReference type="PROSITE" id="PS00094">
    <property type="entry name" value="C5_MTASE_1"/>
    <property type="match status" value="1"/>
</dbReference>
<dbReference type="InterPro" id="IPR029063">
    <property type="entry name" value="SAM-dependent_MTases_sf"/>
</dbReference>
<evidence type="ECO:0000313" key="9">
    <source>
        <dbReference type="Proteomes" id="UP001204061"/>
    </source>
</evidence>
<keyword evidence="3 7" id="KW-0808">Transferase</keyword>
<dbReference type="GO" id="GO:0003886">
    <property type="term" value="F:DNA (cytosine-5-)-methyltransferase activity"/>
    <property type="evidence" value="ECO:0007669"/>
    <property type="project" value="UniProtKB-EC"/>
</dbReference>
<dbReference type="InterPro" id="IPR031303">
    <property type="entry name" value="C5_meth_CS"/>
</dbReference>
<dbReference type="GO" id="GO:0032259">
    <property type="term" value="P:methylation"/>
    <property type="evidence" value="ECO:0007669"/>
    <property type="project" value="UniProtKB-KW"/>
</dbReference>
<proteinExistence type="inferred from homology"/>
<evidence type="ECO:0000256" key="6">
    <source>
        <dbReference type="ARBA" id="ARBA00047422"/>
    </source>
</evidence>
<dbReference type="InterPro" id="IPR001525">
    <property type="entry name" value="C5_MeTfrase"/>
</dbReference>
<dbReference type="PRINTS" id="PR00105">
    <property type="entry name" value="C5METTRFRASE"/>
</dbReference>
<keyword evidence="4 7" id="KW-0949">S-adenosyl-L-methionine</keyword>
<reference evidence="8" key="1">
    <citation type="submission" date="2022-08" db="EMBL/GenBank/DDBJ databases">
        <title>A global survey of hypervirulent Aeromonas hydrophila identified this emerging pathogen in farmed fish in the lower Mekong River basin.</title>
        <authorList>
            <person name="Xu T."/>
            <person name="Rasmussen-Ivey C.R."/>
            <person name="Moen F.S."/>
            <person name="Fernandez Bravo A."/>
            <person name="Lamy B."/>
            <person name="Beaz-Hidalgo R."/>
            <person name="Khan C.D."/>
            <person name="Castro Escarpulli G."/>
            <person name="Yasin I.S.M."/>
            <person name="Figueras M.J."/>
            <person name="Azzam Sayuti M."/>
            <person name="Karim M.M."/>
            <person name="Alam K.M."/>
            <person name="Le T.T.T."/>
            <person name="Thao N.H.P."/>
            <person name="Addo S."/>
            <person name="Duodu S."/>
            <person name="Ali S."/>
            <person name="Mey S."/>
            <person name="Somony T."/>
            <person name="Liles M.R."/>
        </authorList>
    </citation>
    <scope>NUCLEOTIDE SEQUENCE</scope>
    <source>
        <strain evidence="8">0.14</strain>
    </source>
</reference>
<evidence type="ECO:0000256" key="7">
    <source>
        <dbReference type="PROSITE-ProRule" id="PRU01016"/>
    </source>
</evidence>
<gene>
    <name evidence="8" type="ORF">NS965_19900</name>
</gene>
<dbReference type="PROSITE" id="PS51679">
    <property type="entry name" value="SAM_MT_C5"/>
    <property type="match status" value="1"/>
</dbReference>
<accession>A0AAW5MIE0</accession>
<keyword evidence="2 7" id="KW-0489">Methyltransferase</keyword>
<dbReference type="AlphaFoldDB" id="A0AAW5MIE0"/>
<comment type="catalytic activity">
    <reaction evidence="6">
        <text>a 2'-deoxycytidine in DNA + S-adenosyl-L-methionine = a 5-methyl-2'-deoxycytidine in DNA + S-adenosyl-L-homocysteine + H(+)</text>
        <dbReference type="Rhea" id="RHEA:13681"/>
        <dbReference type="Rhea" id="RHEA-COMP:11369"/>
        <dbReference type="Rhea" id="RHEA-COMP:11370"/>
        <dbReference type="ChEBI" id="CHEBI:15378"/>
        <dbReference type="ChEBI" id="CHEBI:57856"/>
        <dbReference type="ChEBI" id="CHEBI:59789"/>
        <dbReference type="ChEBI" id="CHEBI:85452"/>
        <dbReference type="ChEBI" id="CHEBI:85454"/>
        <dbReference type="EC" id="2.1.1.37"/>
    </reaction>
</comment>
<dbReference type="Pfam" id="PF00145">
    <property type="entry name" value="DNA_methylase"/>
    <property type="match status" value="2"/>
</dbReference>
<evidence type="ECO:0000313" key="8">
    <source>
        <dbReference type="EMBL" id="MCR4450649.1"/>
    </source>
</evidence>
<dbReference type="GO" id="GO:0003677">
    <property type="term" value="F:DNA binding"/>
    <property type="evidence" value="ECO:0007669"/>
    <property type="project" value="TreeGrafter"/>
</dbReference>
<evidence type="ECO:0000256" key="1">
    <source>
        <dbReference type="ARBA" id="ARBA00011975"/>
    </source>
</evidence>
<dbReference type="Gene3D" id="3.40.50.150">
    <property type="entry name" value="Vaccinia Virus protein VP39"/>
    <property type="match status" value="1"/>
</dbReference>
<dbReference type="PANTHER" id="PTHR10629:SF52">
    <property type="entry name" value="DNA (CYTOSINE-5)-METHYLTRANSFERASE 1"/>
    <property type="match status" value="1"/>
</dbReference>
<dbReference type="Gene3D" id="3.90.120.10">
    <property type="entry name" value="DNA Methylase, subunit A, domain 2"/>
    <property type="match status" value="1"/>
</dbReference>
<dbReference type="GO" id="GO:0044027">
    <property type="term" value="P:negative regulation of gene expression via chromosomal CpG island methylation"/>
    <property type="evidence" value="ECO:0007669"/>
    <property type="project" value="TreeGrafter"/>
</dbReference>
<name>A0AAW5MIE0_AERVE</name>
<feature type="active site" evidence="7">
    <location>
        <position position="76"/>
    </location>
</feature>